<reference evidence="14" key="1">
    <citation type="journal article" date="2020" name="Stud. Mycol.">
        <title>101 Dothideomycetes genomes: a test case for predicting lifestyles and emergence of pathogens.</title>
        <authorList>
            <person name="Haridas S."/>
            <person name="Albert R."/>
            <person name="Binder M."/>
            <person name="Bloem J."/>
            <person name="Labutti K."/>
            <person name="Salamov A."/>
            <person name="Andreopoulos B."/>
            <person name="Baker S."/>
            <person name="Barry K."/>
            <person name="Bills G."/>
            <person name="Bluhm B."/>
            <person name="Cannon C."/>
            <person name="Castanera R."/>
            <person name="Culley D."/>
            <person name="Daum C."/>
            <person name="Ezra D."/>
            <person name="Gonzalez J."/>
            <person name="Henrissat B."/>
            <person name="Kuo A."/>
            <person name="Liang C."/>
            <person name="Lipzen A."/>
            <person name="Lutzoni F."/>
            <person name="Magnuson J."/>
            <person name="Mondo S."/>
            <person name="Nolan M."/>
            <person name="Ohm R."/>
            <person name="Pangilinan J."/>
            <person name="Park H.-J."/>
            <person name="Ramirez L."/>
            <person name="Alfaro M."/>
            <person name="Sun H."/>
            <person name="Tritt A."/>
            <person name="Yoshinaga Y."/>
            <person name="Zwiers L.-H."/>
            <person name="Turgeon B."/>
            <person name="Goodwin S."/>
            <person name="Spatafora J."/>
            <person name="Crous P."/>
            <person name="Grigoriev I."/>
        </authorList>
    </citation>
    <scope>NUCLEOTIDE SEQUENCE</scope>
    <source>
        <strain evidence="14">Tuck. ex Michener</strain>
    </source>
</reference>
<dbReference type="AlphaFoldDB" id="A0A6A6HEF1"/>
<evidence type="ECO:0000256" key="12">
    <source>
        <dbReference type="RuleBase" id="RU361115"/>
    </source>
</evidence>
<evidence type="ECO:0000313" key="15">
    <source>
        <dbReference type="Proteomes" id="UP000800092"/>
    </source>
</evidence>
<dbReference type="Proteomes" id="UP000800092">
    <property type="component" value="Unassembled WGS sequence"/>
</dbReference>
<organism evidence="14 15">
    <name type="scientific">Viridothelium virens</name>
    <name type="common">Speckled blister lichen</name>
    <name type="synonym">Trypethelium virens</name>
    <dbReference type="NCBI Taxonomy" id="1048519"/>
    <lineage>
        <taxon>Eukaryota</taxon>
        <taxon>Fungi</taxon>
        <taxon>Dikarya</taxon>
        <taxon>Ascomycota</taxon>
        <taxon>Pezizomycotina</taxon>
        <taxon>Dothideomycetes</taxon>
        <taxon>Dothideomycetes incertae sedis</taxon>
        <taxon>Trypetheliales</taxon>
        <taxon>Trypetheliaceae</taxon>
        <taxon>Viridothelium</taxon>
    </lineage>
</organism>
<accession>A0A6A6HEF1</accession>
<dbReference type="InterPro" id="IPR030457">
    <property type="entry name" value="ELO_CS"/>
</dbReference>
<dbReference type="PROSITE" id="PS01188">
    <property type="entry name" value="ELO"/>
    <property type="match status" value="1"/>
</dbReference>
<evidence type="ECO:0000256" key="3">
    <source>
        <dbReference type="ARBA" id="ARBA00022516"/>
    </source>
</evidence>
<feature type="region of interest" description="Disordered" evidence="13">
    <location>
        <begin position="317"/>
        <end position="360"/>
    </location>
</feature>
<feature type="transmembrane region" description="Helical" evidence="12">
    <location>
        <begin position="225"/>
        <end position="243"/>
    </location>
</feature>
<dbReference type="GO" id="GO:0042761">
    <property type="term" value="P:very long-chain fatty acid biosynthetic process"/>
    <property type="evidence" value="ECO:0007669"/>
    <property type="project" value="TreeGrafter"/>
</dbReference>
<gene>
    <name evidence="14" type="ORF">EV356DRAFT_499075</name>
</gene>
<evidence type="ECO:0000256" key="4">
    <source>
        <dbReference type="ARBA" id="ARBA00022679"/>
    </source>
</evidence>
<evidence type="ECO:0000256" key="11">
    <source>
        <dbReference type="ARBA" id="ARBA00047375"/>
    </source>
</evidence>
<evidence type="ECO:0000256" key="5">
    <source>
        <dbReference type="ARBA" id="ARBA00022692"/>
    </source>
</evidence>
<evidence type="ECO:0000256" key="8">
    <source>
        <dbReference type="ARBA" id="ARBA00023098"/>
    </source>
</evidence>
<feature type="transmembrane region" description="Helical" evidence="12">
    <location>
        <begin position="263"/>
        <end position="283"/>
    </location>
</feature>
<feature type="compositionally biased region" description="Polar residues" evidence="13">
    <location>
        <begin position="343"/>
        <end position="354"/>
    </location>
</feature>
<dbReference type="InterPro" id="IPR002076">
    <property type="entry name" value="ELO_fam"/>
</dbReference>
<evidence type="ECO:0000256" key="13">
    <source>
        <dbReference type="SAM" id="MobiDB-lite"/>
    </source>
</evidence>
<dbReference type="PANTHER" id="PTHR11157:SF134">
    <property type="entry name" value="ELONGATION OF FATTY ACIDS PROTEIN 1-RELATED"/>
    <property type="match status" value="1"/>
</dbReference>
<comment type="catalytic activity">
    <reaction evidence="11">
        <text>a very-long-chain acyl-CoA + malonyl-CoA + H(+) = a very-long-chain 3-oxoacyl-CoA + CO2 + CoA</text>
        <dbReference type="Rhea" id="RHEA:32727"/>
        <dbReference type="ChEBI" id="CHEBI:15378"/>
        <dbReference type="ChEBI" id="CHEBI:16526"/>
        <dbReference type="ChEBI" id="CHEBI:57287"/>
        <dbReference type="ChEBI" id="CHEBI:57384"/>
        <dbReference type="ChEBI" id="CHEBI:90725"/>
        <dbReference type="ChEBI" id="CHEBI:90736"/>
        <dbReference type="EC" id="2.3.1.199"/>
    </reaction>
</comment>
<dbReference type="GO" id="GO:0034626">
    <property type="term" value="P:fatty acid elongation, polyunsaturated fatty acid"/>
    <property type="evidence" value="ECO:0007669"/>
    <property type="project" value="TreeGrafter"/>
</dbReference>
<comment type="similarity">
    <text evidence="2 12">Belongs to the ELO family.</text>
</comment>
<comment type="catalytic activity">
    <reaction evidence="12">
        <text>an acyl-CoA + malonyl-CoA + H(+) = a 3-oxoacyl-CoA + CO2 + CoA</text>
        <dbReference type="Rhea" id="RHEA:50252"/>
        <dbReference type="ChEBI" id="CHEBI:15378"/>
        <dbReference type="ChEBI" id="CHEBI:16526"/>
        <dbReference type="ChEBI" id="CHEBI:57287"/>
        <dbReference type="ChEBI" id="CHEBI:57384"/>
        <dbReference type="ChEBI" id="CHEBI:58342"/>
        <dbReference type="ChEBI" id="CHEBI:90726"/>
    </reaction>
    <physiologicalReaction direction="left-to-right" evidence="12">
        <dbReference type="Rhea" id="RHEA:50253"/>
    </physiologicalReaction>
</comment>
<keyword evidence="15" id="KW-1185">Reference proteome</keyword>
<comment type="subcellular location">
    <subcellularLocation>
        <location evidence="1">Membrane</location>
        <topology evidence="1">Multi-pass membrane protein</topology>
    </subcellularLocation>
</comment>
<keyword evidence="3 12" id="KW-0444">Lipid biosynthesis</keyword>
<evidence type="ECO:0000256" key="2">
    <source>
        <dbReference type="ARBA" id="ARBA00007263"/>
    </source>
</evidence>
<evidence type="ECO:0000256" key="6">
    <source>
        <dbReference type="ARBA" id="ARBA00022832"/>
    </source>
</evidence>
<feature type="transmembrane region" description="Helical" evidence="12">
    <location>
        <begin position="49"/>
        <end position="69"/>
    </location>
</feature>
<dbReference type="GO" id="GO:0005789">
    <property type="term" value="C:endoplasmic reticulum membrane"/>
    <property type="evidence" value="ECO:0007669"/>
    <property type="project" value="TreeGrafter"/>
</dbReference>
<evidence type="ECO:0000313" key="14">
    <source>
        <dbReference type="EMBL" id="KAF2235863.1"/>
    </source>
</evidence>
<feature type="transmembrane region" description="Helical" evidence="12">
    <location>
        <begin position="186"/>
        <end position="205"/>
    </location>
</feature>
<dbReference type="GO" id="GO:0030148">
    <property type="term" value="P:sphingolipid biosynthetic process"/>
    <property type="evidence" value="ECO:0007669"/>
    <property type="project" value="TreeGrafter"/>
</dbReference>
<dbReference type="EMBL" id="ML991788">
    <property type="protein sequence ID" value="KAF2235863.1"/>
    <property type="molecule type" value="Genomic_DNA"/>
</dbReference>
<dbReference type="GO" id="GO:0034625">
    <property type="term" value="P:fatty acid elongation, monounsaturated fatty acid"/>
    <property type="evidence" value="ECO:0007669"/>
    <property type="project" value="TreeGrafter"/>
</dbReference>
<dbReference type="EC" id="2.3.1.-" evidence="12"/>
<dbReference type="GO" id="GO:0009922">
    <property type="term" value="F:fatty acid elongase activity"/>
    <property type="evidence" value="ECO:0007669"/>
    <property type="project" value="UniProtKB-EC"/>
</dbReference>
<dbReference type="PANTHER" id="PTHR11157">
    <property type="entry name" value="FATTY ACID ACYL TRANSFERASE-RELATED"/>
    <property type="match status" value="1"/>
</dbReference>
<name>A0A6A6HEF1_VIRVR</name>
<keyword evidence="5 12" id="KW-0812">Transmembrane</keyword>
<keyword evidence="7 12" id="KW-1133">Transmembrane helix</keyword>
<keyword evidence="9 12" id="KW-0472">Membrane</keyword>
<feature type="transmembrane region" description="Helical" evidence="12">
    <location>
        <begin position="89"/>
        <end position="106"/>
    </location>
</feature>
<dbReference type="Pfam" id="PF01151">
    <property type="entry name" value="ELO"/>
    <property type="match status" value="1"/>
</dbReference>
<keyword evidence="6 12" id="KW-0276">Fatty acid metabolism</keyword>
<keyword evidence="4 12" id="KW-0808">Transferase</keyword>
<protein>
    <recommendedName>
        <fullName evidence="12">Elongation of fatty acids protein</fullName>
        <ecNumber evidence="12">2.3.1.-</ecNumber>
    </recommendedName>
</protein>
<dbReference type="GO" id="GO:0019367">
    <property type="term" value="P:fatty acid elongation, saturated fatty acid"/>
    <property type="evidence" value="ECO:0007669"/>
    <property type="project" value="TreeGrafter"/>
</dbReference>
<proteinExistence type="inferred from homology"/>
<evidence type="ECO:0000256" key="10">
    <source>
        <dbReference type="ARBA" id="ARBA00023160"/>
    </source>
</evidence>
<dbReference type="OrthoDB" id="434092at2759"/>
<keyword evidence="10 12" id="KW-0275">Fatty acid biosynthesis</keyword>
<evidence type="ECO:0000256" key="7">
    <source>
        <dbReference type="ARBA" id="ARBA00022989"/>
    </source>
</evidence>
<evidence type="ECO:0000256" key="9">
    <source>
        <dbReference type="ARBA" id="ARBA00023136"/>
    </source>
</evidence>
<keyword evidence="8 12" id="KW-0443">Lipid metabolism</keyword>
<evidence type="ECO:0000256" key="1">
    <source>
        <dbReference type="ARBA" id="ARBA00004141"/>
    </source>
</evidence>
<sequence length="360" mass="40984">MDSTPSWLEIGPPTLDRPFGLALWPVFSKVFSTVMGFKPDEFRFKPGQTLLSTFPACATLLISYYIVVFGGREAMRSRPAVQLQGLFKIHNFGLTVISGVLLVLFLEQLIPELVRNGVFHAICHRDGGWTDKFVILYYMNYLTKYLELLDTVFLFLKKKPLTFLHTYHHGATALLCYTQLVGHTSVSWVPITLNLMVHVVMYWYYFQSARGIRIWWKKYITVMQIIQFVIDLGFVYFASWTYFTSTYFPHLPNLGSCSGEEFAAIAGICILSSYLVLFIGFYISTYTKPASQQQKIKRRGRTTSALVEMKDEKVPTVGEARRRLSNSWAGKEASRDGFATGNEKVNGTPGSTRVTRSRKA</sequence>